<name>M0ILI0_9EURY</name>
<dbReference type="EMBL" id="AOLN01000006">
    <property type="protein sequence ID" value="ELZ96892.1"/>
    <property type="molecule type" value="Genomic_DNA"/>
</dbReference>
<organism evidence="1 2">
    <name type="scientific">Haloferax mucosum ATCC BAA-1512</name>
    <dbReference type="NCBI Taxonomy" id="662479"/>
    <lineage>
        <taxon>Archaea</taxon>
        <taxon>Methanobacteriati</taxon>
        <taxon>Methanobacteriota</taxon>
        <taxon>Stenosarchaea group</taxon>
        <taxon>Halobacteria</taxon>
        <taxon>Halobacteriales</taxon>
        <taxon>Haloferacaceae</taxon>
        <taxon>Haloferax</taxon>
    </lineage>
</organism>
<keyword evidence="2" id="KW-1185">Reference proteome</keyword>
<evidence type="ECO:0000313" key="2">
    <source>
        <dbReference type="Proteomes" id="UP000011550"/>
    </source>
</evidence>
<dbReference type="InterPro" id="IPR012340">
    <property type="entry name" value="NA-bd_OB-fold"/>
</dbReference>
<dbReference type="OrthoDB" id="293779at2157"/>
<evidence type="ECO:0000313" key="1">
    <source>
        <dbReference type="EMBL" id="ELZ96892.1"/>
    </source>
</evidence>
<gene>
    <name evidence="1" type="ORF">C440_03923</name>
</gene>
<dbReference type="Proteomes" id="UP000011550">
    <property type="component" value="Unassembled WGS sequence"/>
</dbReference>
<protein>
    <submittedName>
        <fullName evidence="1">Uncharacterized protein</fullName>
    </submittedName>
</protein>
<dbReference type="Gene3D" id="2.40.50.140">
    <property type="entry name" value="Nucleic acid-binding proteins"/>
    <property type="match status" value="1"/>
</dbReference>
<reference evidence="1 2" key="1">
    <citation type="journal article" date="2014" name="PLoS Genet.">
        <title>Phylogenetically driven sequencing of extremely halophilic archaea reveals strategies for static and dynamic osmo-response.</title>
        <authorList>
            <person name="Becker E.A."/>
            <person name="Seitzer P.M."/>
            <person name="Tritt A."/>
            <person name="Larsen D."/>
            <person name="Krusor M."/>
            <person name="Yao A.I."/>
            <person name="Wu D."/>
            <person name="Madern D."/>
            <person name="Eisen J.A."/>
            <person name="Darling A.E."/>
            <person name="Facciotti M.T."/>
        </authorList>
    </citation>
    <scope>NUCLEOTIDE SEQUENCE [LARGE SCALE GENOMIC DNA]</scope>
    <source>
        <strain evidence="1 2">ATCC BAA-1512</strain>
    </source>
</reference>
<dbReference type="AlphaFoldDB" id="M0ILI0"/>
<dbReference type="STRING" id="662479.C440_03923"/>
<sequence>MRFGRRLLARVRERRVRRLVNATPRRRVRDLGDLARVTVVGRVVDVAGDGLAVSAWRGDDQTDGPVSRREVRPFTVDDGTGTVRVRVPPDGYVVAAEDGKTGFRGRDGSVRDSPSVRIGRGDTVSVTGRVVSRRGTDRLVTGPGFVAAAL</sequence>
<proteinExistence type="predicted"/>
<accession>M0ILI0</accession>
<dbReference type="PATRIC" id="fig|662479.7.peg.806"/>
<comment type="caution">
    <text evidence="1">The sequence shown here is derived from an EMBL/GenBank/DDBJ whole genome shotgun (WGS) entry which is preliminary data.</text>
</comment>